<organism evidence="2 3">
    <name type="scientific">Oryza sativa subsp. japonica</name>
    <name type="common">Rice</name>
    <dbReference type="NCBI Taxonomy" id="39947"/>
    <lineage>
        <taxon>Eukaryota</taxon>
        <taxon>Viridiplantae</taxon>
        <taxon>Streptophyta</taxon>
        <taxon>Embryophyta</taxon>
        <taxon>Tracheophyta</taxon>
        <taxon>Spermatophyta</taxon>
        <taxon>Magnoliopsida</taxon>
        <taxon>Liliopsida</taxon>
        <taxon>Poales</taxon>
        <taxon>Poaceae</taxon>
        <taxon>BOP clade</taxon>
        <taxon>Oryzoideae</taxon>
        <taxon>Oryzeae</taxon>
        <taxon>Oryzinae</taxon>
        <taxon>Oryza</taxon>
        <taxon>Oryza sativa</taxon>
    </lineage>
</organism>
<evidence type="ECO:0000313" key="1">
    <source>
        <dbReference type="EMBL" id="BAC99337.1"/>
    </source>
</evidence>
<sequence length="237" mass="26926">MTILGECRDNIRLPLSASCGYLKGSDKALSALGVPSRSSLRFLGGLVKTAGNGRIATPLVKNQSWKFAVREIAMYWFENQRASRIISRTPMEVAVREIATYWFENQRTSRIISRTSMEVAVREIATYWFENQRASRIISRTPMEVAVRESATYWFEDQRTSRIISRIPMEVAVREIATYWFENQQASRIISRTPMEVLELVYCIPAIAVLTTKFGNISIGSEDGIEVESEIRIVVGT</sequence>
<name>Q6ZKB5_ORYSJ</name>
<dbReference type="EMBL" id="AP003868">
    <property type="protein sequence ID" value="BAC99337.1"/>
    <property type="molecule type" value="Genomic_DNA"/>
</dbReference>
<dbReference type="AlphaFoldDB" id="Q6ZKB5"/>
<gene>
    <name evidence="1" type="ORF">OJ1111_B08.4</name>
    <name evidence="2" type="ORF">OJ1124_B05.13</name>
</gene>
<accession>Q6ZKB5</accession>
<dbReference type="Proteomes" id="UP000000763">
    <property type="component" value="Chromosome 8"/>
</dbReference>
<reference evidence="3" key="4">
    <citation type="journal article" date="2008" name="Nucleic Acids Res.">
        <title>The rice annotation project database (RAP-DB): 2008 update.</title>
        <authorList>
            <consortium name="The rice annotation project (RAP)"/>
        </authorList>
    </citation>
    <scope>GENOME REANNOTATION</scope>
    <source>
        <strain evidence="3">cv. Nipponbare</strain>
    </source>
</reference>
<proteinExistence type="predicted"/>
<evidence type="ECO:0000313" key="2">
    <source>
        <dbReference type="EMBL" id="BAD01175.1"/>
    </source>
</evidence>
<reference evidence="2" key="2">
    <citation type="submission" date="2001-07" db="EMBL/GenBank/DDBJ databases">
        <title>Oryza sativa nipponbare(GA3) genomic DNA, chromosome 8, BAC clone:OJ1124_B05.</title>
        <authorList>
            <person name="Sasaki T."/>
            <person name="Matsumoto T."/>
            <person name="Yamamoto K."/>
        </authorList>
    </citation>
    <scope>NUCLEOTIDE SEQUENCE</scope>
</reference>
<dbReference type="EMBL" id="AP003881">
    <property type="protein sequence ID" value="BAD01175.1"/>
    <property type="molecule type" value="Genomic_DNA"/>
</dbReference>
<reference evidence="1" key="1">
    <citation type="submission" date="2001-07" db="EMBL/GenBank/DDBJ databases">
        <title>Oryza sativa nipponbare(GA3) genomic DNA, chromosome 8, BAC clone:OJ1111_B08.</title>
        <authorList>
            <person name="Sasaki T."/>
            <person name="Matsumoto T."/>
            <person name="Yamamoto K."/>
        </authorList>
    </citation>
    <scope>NUCLEOTIDE SEQUENCE</scope>
</reference>
<protein>
    <submittedName>
        <fullName evidence="2">Uncharacterized protein</fullName>
    </submittedName>
</protein>
<reference evidence="3" key="3">
    <citation type="journal article" date="2005" name="Nature">
        <title>The map-based sequence of the rice genome.</title>
        <authorList>
            <consortium name="International rice genome sequencing project (IRGSP)"/>
            <person name="Matsumoto T."/>
            <person name="Wu J."/>
            <person name="Kanamori H."/>
            <person name="Katayose Y."/>
            <person name="Fujisawa M."/>
            <person name="Namiki N."/>
            <person name="Mizuno H."/>
            <person name="Yamamoto K."/>
            <person name="Antonio B.A."/>
            <person name="Baba T."/>
            <person name="Sakata K."/>
            <person name="Nagamura Y."/>
            <person name="Aoki H."/>
            <person name="Arikawa K."/>
            <person name="Arita K."/>
            <person name="Bito T."/>
            <person name="Chiden Y."/>
            <person name="Fujitsuka N."/>
            <person name="Fukunaka R."/>
            <person name="Hamada M."/>
            <person name="Harada C."/>
            <person name="Hayashi A."/>
            <person name="Hijishita S."/>
            <person name="Honda M."/>
            <person name="Hosokawa S."/>
            <person name="Ichikawa Y."/>
            <person name="Idonuma A."/>
            <person name="Iijima M."/>
            <person name="Ikeda M."/>
            <person name="Ikeno M."/>
            <person name="Ito K."/>
            <person name="Ito S."/>
            <person name="Ito T."/>
            <person name="Ito Y."/>
            <person name="Ito Y."/>
            <person name="Iwabuchi A."/>
            <person name="Kamiya K."/>
            <person name="Karasawa W."/>
            <person name="Kurita K."/>
            <person name="Katagiri S."/>
            <person name="Kikuta A."/>
            <person name="Kobayashi H."/>
            <person name="Kobayashi N."/>
            <person name="Machita K."/>
            <person name="Maehara T."/>
            <person name="Masukawa M."/>
            <person name="Mizubayashi T."/>
            <person name="Mukai Y."/>
            <person name="Nagasaki H."/>
            <person name="Nagata Y."/>
            <person name="Naito S."/>
            <person name="Nakashima M."/>
            <person name="Nakama Y."/>
            <person name="Nakamichi Y."/>
            <person name="Nakamura M."/>
            <person name="Meguro A."/>
            <person name="Negishi M."/>
            <person name="Ohta I."/>
            <person name="Ohta T."/>
            <person name="Okamoto M."/>
            <person name="Ono N."/>
            <person name="Saji S."/>
            <person name="Sakaguchi M."/>
            <person name="Sakai K."/>
            <person name="Shibata M."/>
            <person name="Shimokawa T."/>
            <person name="Song J."/>
            <person name="Takazaki Y."/>
            <person name="Terasawa K."/>
            <person name="Tsugane M."/>
            <person name="Tsuji K."/>
            <person name="Ueda S."/>
            <person name="Waki K."/>
            <person name="Yamagata H."/>
            <person name="Yamamoto M."/>
            <person name="Yamamoto S."/>
            <person name="Yamane H."/>
            <person name="Yoshiki S."/>
            <person name="Yoshihara R."/>
            <person name="Yukawa K."/>
            <person name="Zhong H."/>
            <person name="Yano M."/>
            <person name="Yuan Q."/>
            <person name="Ouyang S."/>
            <person name="Liu J."/>
            <person name="Jones K.M."/>
            <person name="Gansberger K."/>
            <person name="Moffat K."/>
            <person name="Hill J."/>
            <person name="Bera J."/>
            <person name="Fadrosh D."/>
            <person name="Jin S."/>
            <person name="Johri S."/>
            <person name="Kim M."/>
            <person name="Overton L."/>
            <person name="Reardon M."/>
            <person name="Tsitrin T."/>
            <person name="Vuong H."/>
            <person name="Weaver B."/>
            <person name="Ciecko A."/>
            <person name="Tallon L."/>
            <person name="Jackson J."/>
            <person name="Pai G."/>
            <person name="Aken S.V."/>
            <person name="Utterback T."/>
            <person name="Reidmuller S."/>
            <person name="Feldblyum T."/>
            <person name="Hsiao J."/>
            <person name="Zismann V."/>
            <person name="Iobst S."/>
            <person name="de Vazeille A.R."/>
            <person name="Buell C.R."/>
            <person name="Ying K."/>
            <person name="Li Y."/>
            <person name="Lu T."/>
            <person name="Huang Y."/>
            <person name="Zhao Q."/>
            <person name="Feng Q."/>
            <person name="Zhang L."/>
            <person name="Zhu J."/>
            <person name="Weng Q."/>
            <person name="Mu J."/>
            <person name="Lu Y."/>
            <person name="Fan D."/>
            <person name="Liu Y."/>
            <person name="Guan J."/>
            <person name="Zhang Y."/>
            <person name="Yu S."/>
            <person name="Liu X."/>
            <person name="Zhang Y."/>
            <person name="Hong G."/>
            <person name="Han B."/>
            <person name="Choisne N."/>
            <person name="Demange N."/>
            <person name="Orjeda G."/>
            <person name="Samain S."/>
            <person name="Cattolico L."/>
            <person name="Pelletier E."/>
            <person name="Couloux A."/>
            <person name="Segurens B."/>
            <person name="Wincker P."/>
            <person name="D'Hont A."/>
            <person name="Scarpelli C."/>
            <person name="Weissenbach J."/>
            <person name="Salanoubat M."/>
            <person name="Quetier F."/>
            <person name="Yu Y."/>
            <person name="Kim H.R."/>
            <person name="Rambo T."/>
            <person name="Currie J."/>
            <person name="Collura K."/>
            <person name="Luo M."/>
            <person name="Yang T."/>
            <person name="Ammiraju J.S.S."/>
            <person name="Engler F."/>
            <person name="Soderlund C."/>
            <person name="Wing R.A."/>
            <person name="Palmer L.E."/>
            <person name="de la Bastide M."/>
            <person name="Spiegel L."/>
            <person name="Nascimento L."/>
            <person name="Zutavern T."/>
            <person name="O'Shaughnessy A."/>
            <person name="Dike S."/>
            <person name="Dedhia N."/>
            <person name="Preston R."/>
            <person name="Balija V."/>
            <person name="McCombie W.R."/>
            <person name="Chow T."/>
            <person name="Chen H."/>
            <person name="Chung M."/>
            <person name="Chen C."/>
            <person name="Shaw J."/>
            <person name="Wu H."/>
            <person name="Hsiao K."/>
            <person name="Chao Y."/>
            <person name="Chu M."/>
            <person name="Cheng C."/>
            <person name="Hour A."/>
            <person name="Lee P."/>
            <person name="Lin S."/>
            <person name="Lin Y."/>
            <person name="Liou J."/>
            <person name="Liu S."/>
            <person name="Hsing Y."/>
            <person name="Raghuvanshi S."/>
            <person name="Mohanty A."/>
            <person name="Bharti A.K."/>
            <person name="Gaur A."/>
            <person name="Gupta V."/>
            <person name="Kumar D."/>
            <person name="Ravi V."/>
            <person name="Vij S."/>
            <person name="Kapur A."/>
            <person name="Khurana P."/>
            <person name="Khurana P."/>
            <person name="Khurana J.P."/>
            <person name="Tyagi A.K."/>
            <person name="Gaikwad K."/>
            <person name="Singh A."/>
            <person name="Dalal V."/>
            <person name="Srivastava S."/>
            <person name="Dixit A."/>
            <person name="Pal A.K."/>
            <person name="Ghazi I.A."/>
            <person name="Yadav M."/>
            <person name="Pandit A."/>
            <person name="Bhargava A."/>
            <person name="Sureshbabu K."/>
            <person name="Batra K."/>
            <person name="Sharma T.R."/>
            <person name="Mohapatra T."/>
            <person name="Singh N.K."/>
            <person name="Messing J."/>
            <person name="Nelson A.B."/>
            <person name="Fuks G."/>
            <person name="Kavchok S."/>
            <person name="Keizer G."/>
            <person name="Linton E."/>
            <person name="Llaca V."/>
            <person name="Song R."/>
            <person name="Tanyolac B."/>
            <person name="Young S."/>
            <person name="Ho-Il K."/>
            <person name="Hahn J.H."/>
            <person name="Sangsakoo G."/>
            <person name="Vanavichit A."/>
            <person name="de Mattos Luiz.A.T."/>
            <person name="Zimmer P.D."/>
            <person name="Malone G."/>
            <person name="Dellagostin O."/>
            <person name="de Oliveira A.C."/>
            <person name="Bevan M."/>
            <person name="Bancroft I."/>
            <person name="Minx P."/>
            <person name="Cordum H."/>
            <person name="Wilson R."/>
            <person name="Cheng Z."/>
            <person name="Jin W."/>
            <person name="Jiang J."/>
            <person name="Leong S.A."/>
            <person name="Iwama H."/>
            <person name="Gojobori T."/>
            <person name="Itoh T."/>
            <person name="Niimura Y."/>
            <person name="Fujii Y."/>
            <person name="Habara T."/>
            <person name="Sakai H."/>
            <person name="Sato Y."/>
            <person name="Wilson G."/>
            <person name="Kumar K."/>
            <person name="McCouch S."/>
            <person name="Juretic N."/>
            <person name="Hoen D."/>
            <person name="Wright S."/>
            <person name="Bruskiewich R."/>
            <person name="Bureau T."/>
            <person name="Miyao A."/>
            <person name="Hirochika H."/>
            <person name="Nishikawa T."/>
            <person name="Kadowaki K."/>
            <person name="Sugiura M."/>
            <person name="Burr B."/>
            <person name="Sasaki T."/>
        </authorList>
    </citation>
    <scope>NUCLEOTIDE SEQUENCE [LARGE SCALE GENOMIC DNA]</scope>
    <source>
        <strain evidence="3">cv. Nipponbare</strain>
    </source>
</reference>
<evidence type="ECO:0000313" key="3">
    <source>
        <dbReference type="Proteomes" id="UP000000763"/>
    </source>
</evidence>